<dbReference type="PANTHER" id="PTHR10665">
    <property type="entry name" value="RECOMBINING BINDING PROTEIN SUPPRESSOR OF HAIRLESS"/>
    <property type="match status" value="1"/>
</dbReference>
<dbReference type="Proteomes" id="UP001388673">
    <property type="component" value="Unassembled WGS sequence"/>
</dbReference>
<gene>
    <name evidence="10" type="ORF">IAR55_001526</name>
</gene>
<dbReference type="KEGG" id="kne:92178785"/>
<dbReference type="GO" id="GO:0005634">
    <property type="term" value="C:nucleus"/>
    <property type="evidence" value="ECO:0007669"/>
    <property type="project" value="UniProtKB-SubCell"/>
</dbReference>
<evidence type="ECO:0000256" key="1">
    <source>
        <dbReference type="ARBA" id="ARBA00004123"/>
    </source>
</evidence>
<keyword evidence="6" id="KW-0539">Nucleus</keyword>
<keyword evidence="5" id="KW-0804">Transcription</keyword>
<reference evidence="10 11" key="1">
    <citation type="journal article" date="2024" name="bioRxiv">
        <title>Comparative genomics of Cryptococcus and Kwoniella reveals pathogenesis evolution and contrasting karyotype dynamics via intercentromeric recombination or chromosome fusion.</title>
        <authorList>
            <person name="Coelho M.A."/>
            <person name="David-Palma M."/>
            <person name="Shea T."/>
            <person name="Bowers K."/>
            <person name="McGinley-Smith S."/>
            <person name="Mohammad A.W."/>
            <person name="Gnirke A."/>
            <person name="Yurkov A.M."/>
            <person name="Nowrousian M."/>
            <person name="Sun S."/>
            <person name="Cuomo C.A."/>
            <person name="Heitman J."/>
        </authorList>
    </citation>
    <scope>NUCLEOTIDE SEQUENCE [LARGE SCALE GENOMIC DNA]</scope>
    <source>
        <strain evidence="10 11">CBS 13917</strain>
    </source>
</reference>
<dbReference type="Gene3D" id="2.80.10.50">
    <property type="match status" value="1"/>
</dbReference>
<evidence type="ECO:0000256" key="5">
    <source>
        <dbReference type="ARBA" id="ARBA00023163"/>
    </source>
</evidence>
<feature type="region of interest" description="Disordered" evidence="7">
    <location>
        <begin position="585"/>
        <end position="605"/>
    </location>
</feature>
<feature type="compositionally biased region" description="Basic and acidic residues" evidence="7">
    <location>
        <begin position="965"/>
        <end position="977"/>
    </location>
</feature>
<dbReference type="SMART" id="SM01268">
    <property type="entry name" value="BTD"/>
    <property type="match status" value="1"/>
</dbReference>
<dbReference type="SUPFAM" id="SSF49417">
    <property type="entry name" value="p53-like transcription factors"/>
    <property type="match status" value="1"/>
</dbReference>
<organism evidence="10 11">
    <name type="scientific">Kwoniella newhampshirensis</name>
    <dbReference type="NCBI Taxonomy" id="1651941"/>
    <lineage>
        <taxon>Eukaryota</taxon>
        <taxon>Fungi</taxon>
        <taxon>Dikarya</taxon>
        <taxon>Basidiomycota</taxon>
        <taxon>Agaricomycotina</taxon>
        <taxon>Tremellomycetes</taxon>
        <taxon>Tremellales</taxon>
        <taxon>Cryptococcaceae</taxon>
        <taxon>Kwoniella</taxon>
    </lineage>
</organism>
<feature type="region of interest" description="Disordered" evidence="7">
    <location>
        <begin position="1007"/>
        <end position="1049"/>
    </location>
</feature>
<dbReference type="InterPro" id="IPR040159">
    <property type="entry name" value="CLS_fam"/>
</dbReference>
<feature type="domain" description="Beta-trefoil DNA-binding" evidence="9">
    <location>
        <begin position="432"/>
        <end position="651"/>
    </location>
</feature>
<feature type="domain" description="RBP-J/Cbf11/Cbf12 DNA binding" evidence="8">
    <location>
        <begin position="125"/>
        <end position="431"/>
    </location>
</feature>
<evidence type="ECO:0000259" key="8">
    <source>
        <dbReference type="SMART" id="SM01267"/>
    </source>
</evidence>
<dbReference type="GO" id="GO:0001228">
    <property type="term" value="F:DNA-binding transcription activator activity, RNA polymerase II-specific"/>
    <property type="evidence" value="ECO:0007669"/>
    <property type="project" value="InterPro"/>
</dbReference>
<feature type="compositionally biased region" description="Basic and acidic residues" evidence="7">
    <location>
        <begin position="653"/>
        <end position="670"/>
    </location>
</feature>
<evidence type="ECO:0000256" key="4">
    <source>
        <dbReference type="ARBA" id="ARBA00023125"/>
    </source>
</evidence>
<comment type="subcellular location">
    <subcellularLocation>
        <location evidence="1">Nucleus</location>
    </subcellularLocation>
</comment>
<proteinExistence type="inferred from homology"/>
<dbReference type="InterPro" id="IPR037095">
    <property type="entry name" value="RBP-J/Cbf11_DNA-bd_sf"/>
</dbReference>
<dbReference type="AlphaFoldDB" id="A0AAW0Z2E8"/>
<dbReference type="GeneID" id="92178785"/>
<dbReference type="InterPro" id="IPR015350">
    <property type="entry name" value="Beta-trefoil_DNA-bd_dom"/>
</dbReference>
<feature type="region of interest" description="Disordered" evidence="7">
    <location>
        <begin position="63"/>
        <end position="91"/>
    </location>
</feature>
<dbReference type="Pfam" id="PF09271">
    <property type="entry name" value="LAG1-DNAbind"/>
    <property type="match status" value="1"/>
</dbReference>
<feature type="region of interest" description="Disordered" evidence="7">
    <location>
        <begin position="29"/>
        <end position="51"/>
    </location>
</feature>
<dbReference type="InterPro" id="IPR015351">
    <property type="entry name" value="RBP-J/Cbf11/Cbf12_DNA-bd"/>
</dbReference>
<evidence type="ECO:0000256" key="7">
    <source>
        <dbReference type="SAM" id="MobiDB-lite"/>
    </source>
</evidence>
<protein>
    <recommendedName>
        <fullName evidence="12">C2 NT-type domain-containing protein</fullName>
    </recommendedName>
</protein>
<accession>A0AAW0Z2E8</accession>
<evidence type="ECO:0000256" key="3">
    <source>
        <dbReference type="ARBA" id="ARBA00023015"/>
    </source>
</evidence>
<comment type="caution">
    <text evidence="10">The sequence shown here is derived from an EMBL/GenBank/DDBJ whole genome shotgun (WGS) entry which is preliminary data.</text>
</comment>
<dbReference type="RefSeq" id="XP_066804576.1">
    <property type="nucleotide sequence ID" value="XM_066944653.1"/>
</dbReference>
<feature type="compositionally biased region" description="Basic and acidic residues" evidence="7">
    <location>
        <begin position="29"/>
        <end position="38"/>
    </location>
</feature>
<feature type="region of interest" description="Disordered" evidence="7">
    <location>
        <begin position="955"/>
        <end position="977"/>
    </location>
</feature>
<evidence type="ECO:0000256" key="6">
    <source>
        <dbReference type="ARBA" id="ARBA00023242"/>
    </source>
</evidence>
<comment type="similarity">
    <text evidence="2">Belongs to the Su(H) family.</text>
</comment>
<evidence type="ECO:0000259" key="9">
    <source>
        <dbReference type="SMART" id="SM01268"/>
    </source>
</evidence>
<name>A0AAW0Z2E8_9TREE</name>
<feature type="compositionally biased region" description="Basic and acidic residues" evidence="7">
    <location>
        <begin position="1028"/>
        <end position="1041"/>
    </location>
</feature>
<dbReference type="InterPro" id="IPR036358">
    <property type="entry name" value="BTD_sf"/>
</dbReference>
<dbReference type="SUPFAM" id="SSF110217">
    <property type="entry name" value="DNA-binding protein LAG-1 (CSL)"/>
    <property type="match status" value="1"/>
</dbReference>
<dbReference type="Pfam" id="PF09270">
    <property type="entry name" value="BTD"/>
    <property type="match status" value="1"/>
</dbReference>
<dbReference type="SMART" id="SM01267">
    <property type="entry name" value="LAG1_DNAbind"/>
    <property type="match status" value="1"/>
</dbReference>
<feature type="compositionally biased region" description="Polar residues" evidence="7">
    <location>
        <begin position="42"/>
        <end position="51"/>
    </location>
</feature>
<keyword evidence="3" id="KW-0805">Transcription regulation</keyword>
<dbReference type="GO" id="GO:0000978">
    <property type="term" value="F:RNA polymerase II cis-regulatory region sequence-specific DNA binding"/>
    <property type="evidence" value="ECO:0007669"/>
    <property type="project" value="InterPro"/>
</dbReference>
<sequence length="1170" mass="126881">MSDEDNGDLPSATPLDLLINAIAGSADYRFPDDVREGPEGNEVSSEGGNQSLNLDEFLAVRKVPAEQPGSRSYSSKSNAERHMEVTSSPSQRRLGKIIASRVIQSLHINQAGDDASGEYYPAISTVEVWHPMTGQKSYGKERRILNPPPILRVNGAALSNITSVTLSTIPDTLQTEASSSSGSQTHRIVSTLPQTPHAAELPVSRGKRAERLNLKRKLRDAALNAGFGATLPKVRSGREGKDRNMLRDGLAFPGLWVGEDAGKRKDFTLQLKLGQAVQSKAPNETARQEPIEPPSAIQAEETMVKTPIPPDQLAEQSFGPQSEGFPEIDNVHGSSLVDMLGSESMDVLQPLAEAFQRARGDQGETLAEHLDKIEAPTEAAVTLPVTSAPAESSDRRDYGSSAEITVATLVSSTLKIVSKPSQKTAKARSMASCLSSRSSFALWTRIHGQTVRTKYMKLEVDVSGHEPRLTSKTGKWSPFKFEVLHRAVPQSEKTSRDRLSSAGYDDEKLTYGSVVALIDMQTGTKSEPVKLVKVDSGEVRLGESDGDPVSELQRVGFVRMRNWSEDMTGDARWYLSAPGARLGGAEVADETSTRSQRSNKIKAKPQIASAAQSLLVDPENPPETLGSAEQTSLSVIEEQPFASILQDSVAGFEGHEDQRDATDKRDRTETEELNGPPKKKKKTKRNALAIAVVAEDEDGGVQALLSWAKAERTERTVDEPSETEAAHGTIFVEKVEDWMCWIIGGVSCFSTSFFSTADANNAASTPPVNFVPQILTPPVFHPDNNTLDLTLSEFFYSDPANPSHLPEPLEVYLGPLGPLHLTVWQSSARRSRPSDSNRPLSPEYARPYYDDSPQNVEQHVMSTYPTDKDHVIVVVEMPGPEDIIKAMQLCVAQAFLDRTTTRPAENDGGVGVTAEATDATEPQEQSQQPIDTPWLDIATTVVGEGGQNMPQVVESKTVDGSAPTERQHEEQQNGYRPAERAIAEVLSMTDNDFTSLHHLGPFDADVEEEEAQVDHPTLHSYQGIIDPSLRDDLDPTGEKGPNDPTSLSELGILNSTETQMNQRREPVQGAANPLSLHTDVTSETATNGNVPGMLRLYTPAKVEKSTEMMPLPLLLVRKHDGVVFGTGRSVVAQRLEGQSAMASGTSSAGEMGGNGNGVTGARWGLRVIET</sequence>
<feature type="region of interest" description="Disordered" evidence="7">
    <location>
        <begin position="649"/>
        <end position="685"/>
    </location>
</feature>
<dbReference type="EMBL" id="JBCAWK010000003">
    <property type="protein sequence ID" value="KAK8864280.1"/>
    <property type="molecule type" value="Genomic_DNA"/>
</dbReference>
<evidence type="ECO:0000313" key="10">
    <source>
        <dbReference type="EMBL" id="KAK8864280.1"/>
    </source>
</evidence>
<feature type="region of interest" description="Disordered" evidence="7">
    <location>
        <begin position="826"/>
        <end position="853"/>
    </location>
</feature>
<keyword evidence="4" id="KW-0238">DNA-binding</keyword>
<evidence type="ECO:0000313" key="11">
    <source>
        <dbReference type="Proteomes" id="UP001388673"/>
    </source>
</evidence>
<evidence type="ECO:0008006" key="12">
    <source>
        <dbReference type="Google" id="ProtNLM"/>
    </source>
</evidence>
<evidence type="ECO:0000256" key="2">
    <source>
        <dbReference type="ARBA" id="ARBA00009704"/>
    </source>
</evidence>
<feature type="compositionally biased region" description="Polar residues" evidence="7">
    <location>
        <begin position="826"/>
        <end position="839"/>
    </location>
</feature>
<dbReference type="InterPro" id="IPR008967">
    <property type="entry name" value="p53-like_TF_DNA-bd_sf"/>
</dbReference>
<dbReference type="Gene3D" id="2.60.40.1450">
    <property type="entry name" value="LAG1, DNA binding domain"/>
    <property type="match status" value="1"/>
</dbReference>
<keyword evidence="11" id="KW-1185">Reference proteome</keyword>